<keyword evidence="3" id="KW-1185">Reference proteome</keyword>
<evidence type="ECO:0000313" key="3">
    <source>
        <dbReference type="Proteomes" id="UP000729402"/>
    </source>
</evidence>
<comment type="caution">
    <text evidence="2">The sequence shown here is derived from an EMBL/GenBank/DDBJ whole genome shotgun (WGS) entry which is preliminary data.</text>
</comment>
<sequence length="173" mass="19461">MIRRLEKQQCSNADDASSKLSKLREDLIFSFEICTVLMAISTISSTKFYFDQLTETASDDDTLDVSDDDFFMSGSSSDEDADDEWTDKSAKEPTSSTSGKVTSSMSSKEKNQQRDARMLMPPPRSLAPNRTRPVEKHVSSNTSNSTRFLVQVQPWHVEVPVMRGLCSVAFWLQ</sequence>
<feature type="compositionally biased region" description="Basic and acidic residues" evidence="1">
    <location>
        <begin position="107"/>
        <end position="117"/>
    </location>
</feature>
<dbReference type="GO" id="GO:0000462">
    <property type="term" value="P:maturation of SSU-rRNA from tricistronic rRNA transcript (SSU-rRNA, 5.8S rRNA, LSU-rRNA)"/>
    <property type="evidence" value="ECO:0007669"/>
    <property type="project" value="TreeGrafter"/>
</dbReference>
<reference evidence="2" key="2">
    <citation type="submission" date="2021-02" db="EMBL/GenBank/DDBJ databases">
        <authorList>
            <person name="Kimball J.A."/>
            <person name="Haas M.W."/>
            <person name="Macchietto M."/>
            <person name="Kono T."/>
            <person name="Duquette J."/>
            <person name="Shao M."/>
        </authorList>
    </citation>
    <scope>NUCLEOTIDE SEQUENCE</scope>
    <source>
        <tissue evidence="2">Fresh leaf tissue</tissue>
    </source>
</reference>
<dbReference type="GO" id="GO:0005730">
    <property type="term" value="C:nucleolus"/>
    <property type="evidence" value="ECO:0007669"/>
    <property type="project" value="TreeGrafter"/>
</dbReference>
<gene>
    <name evidence="2" type="ORF">GUJ93_ZPchr0013g34583</name>
</gene>
<feature type="compositionally biased region" description="Low complexity" evidence="1">
    <location>
        <begin position="94"/>
        <end position="106"/>
    </location>
</feature>
<organism evidence="2 3">
    <name type="scientific">Zizania palustris</name>
    <name type="common">Northern wild rice</name>
    <dbReference type="NCBI Taxonomy" id="103762"/>
    <lineage>
        <taxon>Eukaryota</taxon>
        <taxon>Viridiplantae</taxon>
        <taxon>Streptophyta</taxon>
        <taxon>Embryophyta</taxon>
        <taxon>Tracheophyta</taxon>
        <taxon>Spermatophyta</taxon>
        <taxon>Magnoliopsida</taxon>
        <taxon>Liliopsida</taxon>
        <taxon>Poales</taxon>
        <taxon>Poaceae</taxon>
        <taxon>BOP clade</taxon>
        <taxon>Oryzoideae</taxon>
        <taxon>Oryzeae</taxon>
        <taxon>Zizaniinae</taxon>
        <taxon>Zizania</taxon>
    </lineage>
</organism>
<dbReference type="OrthoDB" id="47732at2759"/>
<accession>A0A8J5WZF6</accession>
<evidence type="ECO:0000256" key="1">
    <source>
        <dbReference type="SAM" id="MobiDB-lite"/>
    </source>
</evidence>
<dbReference type="AlphaFoldDB" id="A0A8J5WZF6"/>
<dbReference type="InterPro" id="IPR050786">
    <property type="entry name" value="EFG1_rRNA-proc"/>
</dbReference>
<name>A0A8J5WZF6_ZIZPA</name>
<dbReference type="Proteomes" id="UP000729402">
    <property type="component" value="Unassembled WGS sequence"/>
</dbReference>
<dbReference type="PANTHER" id="PTHR33911:SF1">
    <property type="entry name" value="RRNA-PROCESSING PROTEIN EFG1"/>
    <property type="match status" value="1"/>
</dbReference>
<dbReference type="GO" id="GO:0030688">
    <property type="term" value="C:preribosome, small subunit precursor"/>
    <property type="evidence" value="ECO:0007669"/>
    <property type="project" value="TreeGrafter"/>
</dbReference>
<dbReference type="PANTHER" id="PTHR33911">
    <property type="entry name" value="RRNA-PROCESSING PROTEIN EFG1"/>
    <property type="match status" value="1"/>
</dbReference>
<evidence type="ECO:0000313" key="2">
    <source>
        <dbReference type="EMBL" id="KAG8098550.1"/>
    </source>
</evidence>
<dbReference type="EMBL" id="JAAALK010000079">
    <property type="protein sequence ID" value="KAG8098550.1"/>
    <property type="molecule type" value="Genomic_DNA"/>
</dbReference>
<proteinExistence type="predicted"/>
<feature type="region of interest" description="Disordered" evidence="1">
    <location>
        <begin position="64"/>
        <end position="143"/>
    </location>
</feature>
<protein>
    <submittedName>
        <fullName evidence="2">Uncharacterized protein</fullName>
    </submittedName>
</protein>
<reference evidence="2" key="1">
    <citation type="journal article" date="2021" name="bioRxiv">
        <title>Whole Genome Assembly and Annotation of Northern Wild Rice, Zizania palustris L., Supports a Whole Genome Duplication in the Zizania Genus.</title>
        <authorList>
            <person name="Haas M."/>
            <person name="Kono T."/>
            <person name="Macchietto M."/>
            <person name="Millas R."/>
            <person name="McGilp L."/>
            <person name="Shao M."/>
            <person name="Duquette J."/>
            <person name="Hirsch C.N."/>
            <person name="Kimball J."/>
        </authorList>
    </citation>
    <scope>NUCLEOTIDE SEQUENCE</scope>
    <source>
        <tissue evidence="2">Fresh leaf tissue</tissue>
    </source>
</reference>